<comment type="similarity">
    <text evidence="4">Belongs to the CsrA/RsmA family.</text>
</comment>
<dbReference type="HAMAP" id="MF_00167">
    <property type="entry name" value="CsrA"/>
    <property type="match status" value="1"/>
</dbReference>
<sequence length="76" mass="8742">MLVLTRKRNESIMIGNDIEITILAVEGEQIKLGINAPKQVEIHRKEIYLSIQQENNEAINTKSTLLSNLTDYFKKK</sequence>
<evidence type="ECO:0000313" key="6">
    <source>
        <dbReference type="Proteomes" id="UP000626697"/>
    </source>
</evidence>
<organism evidence="5 6">
    <name type="scientific">Peribacillus huizhouensis</name>
    <dbReference type="NCBI Taxonomy" id="1501239"/>
    <lineage>
        <taxon>Bacteria</taxon>
        <taxon>Bacillati</taxon>
        <taxon>Bacillota</taxon>
        <taxon>Bacilli</taxon>
        <taxon>Bacillales</taxon>
        <taxon>Bacillaceae</taxon>
        <taxon>Peribacillus</taxon>
    </lineage>
</organism>
<dbReference type="Gene3D" id="2.60.40.4380">
    <property type="entry name" value="Translational regulator CsrA"/>
    <property type="match status" value="1"/>
</dbReference>
<dbReference type="NCBIfam" id="NF002469">
    <property type="entry name" value="PRK01712.1"/>
    <property type="match status" value="1"/>
</dbReference>
<evidence type="ECO:0000256" key="2">
    <source>
        <dbReference type="ARBA" id="ARBA00022845"/>
    </source>
</evidence>
<comment type="caution">
    <text evidence="5">The sequence shown here is derived from an EMBL/GenBank/DDBJ whole genome shotgun (WGS) entry which is preliminary data.</text>
</comment>
<dbReference type="PANTHER" id="PTHR34984:SF1">
    <property type="entry name" value="CARBON STORAGE REGULATOR"/>
    <property type="match status" value="1"/>
</dbReference>
<dbReference type="RefSeq" id="WP_182502643.1">
    <property type="nucleotide sequence ID" value="NZ_JACJHX010000005.1"/>
</dbReference>
<dbReference type="PANTHER" id="PTHR34984">
    <property type="entry name" value="CARBON STORAGE REGULATOR"/>
    <property type="match status" value="1"/>
</dbReference>
<name>A0ABR6CPZ8_9BACI</name>
<dbReference type="InterPro" id="IPR036107">
    <property type="entry name" value="CsrA_sf"/>
</dbReference>
<dbReference type="NCBIfam" id="TIGR00202">
    <property type="entry name" value="csrA"/>
    <property type="match status" value="1"/>
</dbReference>
<evidence type="ECO:0000256" key="3">
    <source>
        <dbReference type="ARBA" id="ARBA00022884"/>
    </source>
</evidence>
<comment type="function">
    <text evidence="4">A translational regulator that binds mRNA to regulate translation initiation and/or mRNA stability. Usually binds in the 5'-UTR at or near the Shine-Dalgarno sequence preventing ribosome-binding, thus repressing translation. Its main target seems to be the major flagellin gene, while its function is anatagonized by FliW.</text>
</comment>
<dbReference type="InterPro" id="IPR003751">
    <property type="entry name" value="CsrA"/>
</dbReference>
<evidence type="ECO:0000256" key="4">
    <source>
        <dbReference type="HAMAP-Rule" id="MF_00167"/>
    </source>
</evidence>
<proteinExistence type="inferred from homology"/>
<protein>
    <recommendedName>
        <fullName evidence="4">Translational regulator CsrA</fullName>
    </recommendedName>
</protein>
<comment type="subcellular location">
    <subcellularLocation>
        <location evidence="4">Cytoplasm</location>
    </subcellularLocation>
</comment>
<comment type="subunit">
    <text evidence="4">Homodimer; the beta-strands of each monomer intercalate to form a hydrophobic core, while the alpha-helices form wings that extend away from the core.</text>
</comment>
<keyword evidence="1 4" id="KW-0963">Cytoplasm</keyword>
<dbReference type="EMBL" id="JACJHX010000005">
    <property type="protein sequence ID" value="MBA9026728.1"/>
    <property type="molecule type" value="Genomic_DNA"/>
</dbReference>
<evidence type="ECO:0000313" key="5">
    <source>
        <dbReference type="EMBL" id="MBA9026728.1"/>
    </source>
</evidence>
<dbReference type="Pfam" id="PF02599">
    <property type="entry name" value="CsrA"/>
    <property type="match status" value="1"/>
</dbReference>
<dbReference type="Proteomes" id="UP000626697">
    <property type="component" value="Unassembled WGS sequence"/>
</dbReference>
<keyword evidence="6" id="KW-1185">Reference proteome</keyword>
<evidence type="ECO:0000256" key="1">
    <source>
        <dbReference type="ARBA" id="ARBA00022490"/>
    </source>
</evidence>
<accession>A0ABR6CPZ8</accession>
<reference evidence="5 6" key="1">
    <citation type="submission" date="2020-08" db="EMBL/GenBank/DDBJ databases">
        <title>Genomic Encyclopedia of Type Strains, Phase IV (KMG-IV): sequencing the most valuable type-strain genomes for metagenomic binning, comparative biology and taxonomic classification.</title>
        <authorList>
            <person name="Goeker M."/>
        </authorList>
    </citation>
    <scope>NUCLEOTIDE SEQUENCE [LARGE SCALE GENOMIC DNA]</scope>
    <source>
        <strain evidence="5 6">DSM 105481</strain>
    </source>
</reference>
<keyword evidence="4" id="KW-1005">Bacterial flagellum biogenesis</keyword>
<keyword evidence="4" id="KW-0678">Repressor</keyword>
<dbReference type="SUPFAM" id="SSF117130">
    <property type="entry name" value="CsrA-like"/>
    <property type="match status" value="1"/>
</dbReference>
<keyword evidence="2 4" id="KW-0810">Translation regulation</keyword>
<keyword evidence="3 4" id="KW-0694">RNA-binding</keyword>
<gene>
    <name evidence="4" type="primary">csrA</name>
    <name evidence="5" type="ORF">HNP81_002013</name>
</gene>